<comment type="caution">
    <text evidence="2">The sequence shown here is derived from an EMBL/GenBank/DDBJ whole genome shotgun (WGS) entry which is preliminary data.</text>
</comment>
<sequence length="107" mass="11856">MFRFPLLIAIVVVTGSFASKVEADGTSYLQSKRDQSEQDQKDMKEGVVVQTCKTEKDKEGAVKTCSKYFQDQESNEFKDCVFDVCASGKEVVSVELAADLANQDQES</sequence>
<dbReference type="EMBL" id="CAMXCT030003602">
    <property type="protein sequence ID" value="CAL4792630.1"/>
    <property type="molecule type" value="Genomic_DNA"/>
</dbReference>
<keyword evidence="1" id="KW-0732">Signal</keyword>
<dbReference type="EMBL" id="CAMXCT020003602">
    <property type="protein sequence ID" value="CAL1158693.1"/>
    <property type="molecule type" value="Genomic_DNA"/>
</dbReference>
<dbReference type="EMBL" id="CAMXCT010003602">
    <property type="protein sequence ID" value="CAI4005318.1"/>
    <property type="molecule type" value="Genomic_DNA"/>
</dbReference>
<accession>A0A9P1D6S8</accession>
<organism evidence="2">
    <name type="scientific">Cladocopium goreaui</name>
    <dbReference type="NCBI Taxonomy" id="2562237"/>
    <lineage>
        <taxon>Eukaryota</taxon>
        <taxon>Sar</taxon>
        <taxon>Alveolata</taxon>
        <taxon>Dinophyceae</taxon>
        <taxon>Suessiales</taxon>
        <taxon>Symbiodiniaceae</taxon>
        <taxon>Cladocopium</taxon>
    </lineage>
</organism>
<gene>
    <name evidence="2" type="ORF">C1SCF055_LOCUS31052</name>
</gene>
<name>A0A9P1D6S8_9DINO</name>
<dbReference type="AlphaFoldDB" id="A0A9P1D6S8"/>
<protein>
    <submittedName>
        <fullName evidence="2">Uncharacterized protein</fullName>
    </submittedName>
</protein>
<feature type="signal peptide" evidence="1">
    <location>
        <begin position="1"/>
        <end position="23"/>
    </location>
</feature>
<evidence type="ECO:0000313" key="2">
    <source>
        <dbReference type="EMBL" id="CAI4005318.1"/>
    </source>
</evidence>
<feature type="chain" id="PRO_5043271128" evidence="1">
    <location>
        <begin position="24"/>
        <end position="107"/>
    </location>
</feature>
<reference evidence="3" key="2">
    <citation type="submission" date="2024-04" db="EMBL/GenBank/DDBJ databases">
        <authorList>
            <person name="Chen Y."/>
            <person name="Shah S."/>
            <person name="Dougan E. K."/>
            <person name="Thang M."/>
            <person name="Chan C."/>
        </authorList>
    </citation>
    <scope>NUCLEOTIDE SEQUENCE [LARGE SCALE GENOMIC DNA]</scope>
</reference>
<reference evidence="2" key="1">
    <citation type="submission" date="2022-10" db="EMBL/GenBank/DDBJ databases">
        <authorList>
            <person name="Chen Y."/>
            <person name="Dougan E. K."/>
            <person name="Chan C."/>
            <person name="Rhodes N."/>
            <person name="Thang M."/>
        </authorList>
    </citation>
    <scope>NUCLEOTIDE SEQUENCE</scope>
</reference>
<dbReference type="Proteomes" id="UP001152797">
    <property type="component" value="Unassembled WGS sequence"/>
</dbReference>
<evidence type="ECO:0000256" key="1">
    <source>
        <dbReference type="SAM" id="SignalP"/>
    </source>
</evidence>
<keyword evidence="4" id="KW-1185">Reference proteome</keyword>
<proteinExistence type="predicted"/>
<evidence type="ECO:0000313" key="4">
    <source>
        <dbReference type="Proteomes" id="UP001152797"/>
    </source>
</evidence>
<evidence type="ECO:0000313" key="3">
    <source>
        <dbReference type="EMBL" id="CAL1158693.1"/>
    </source>
</evidence>